<feature type="compositionally biased region" description="Low complexity" evidence="1">
    <location>
        <begin position="72"/>
        <end position="84"/>
    </location>
</feature>
<evidence type="ECO:0000313" key="3">
    <source>
        <dbReference type="Proteomes" id="UP001189429"/>
    </source>
</evidence>
<reference evidence="2" key="1">
    <citation type="submission" date="2023-10" db="EMBL/GenBank/DDBJ databases">
        <authorList>
            <person name="Chen Y."/>
            <person name="Shah S."/>
            <person name="Dougan E. K."/>
            <person name="Thang M."/>
            <person name="Chan C."/>
        </authorList>
    </citation>
    <scope>NUCLEOTIDE SEQUENCE [LARGE SCALE GENOMIC DNA]</scope>
</reference>
<evidence type="ECO:0000256" key="1">
    <source>
        <dbReference type="SAM" id="MobiDB-lite"/>
    </source>
</evidence>
<sequence>MAPAPALWQWAAAAAPGSRARCAASFGGMPTGFLGDVLGAEPAPRPRASPASSSATRDALRAYAELEAQARARRQAAAQAAADAEAGRTGGSDRRWLAAVHQVGDSVSPQTRQLSEEALGRFGNNKLTKFTLDRPALGPLLLRPPRAAPRAAPGDRAPQ</sequence>
<feature type="non-terminal residue" evidence="2">
    <location>
        <position position="159"/>
    </location>
</feature>
<feature type="region of interest" description="Disordered" evidence="1">
    <location>
        <begin position="35"/>
        <end position="59"/>
    </location>
</feature>
<dbReference type="Proteomes" id="UP001189429">
    <property type="component" value="Unassembled WGS sequence"/>
</dbReference>
<comment type="caution">
    <text evidence="2">The sequence shown here is derived from an EMBL/GenBank/DDBJ whole genome shotgun (WGS) entry which is preliminary data.</text>
</comment>
<evidence type="ECO:0000313" key="2">
    <source>
        <dbReference type="EMBL" id="CAK0796838.1"/>
    </source>
</evidence>
<name>A0ABN9PXW8_9DINO</name>
<gene>
    <name evidence="2" type="ORF">PCOR1329_LOCUS6099</name>
</gene>
<accession>A0ABN9PXW8</accession>
<organism evidence="2 3">
    <name type="scientific">Prorocentrum cordatum</name>
    <dbReference type="NCBI Taxonomy" id="2364126"/>
    <lineage>
        <taxon>Eukaryota</taxon>
        <taxon>Sar</taxon>
        <taxon>Alveolata</taxon>
        <taxon>Dinophyceae</taxon>
        <taxon>Prorocentrales</taxon>
        <taxon>Prorocentraceae</taxon>
        <taxon>Prorocentrum</taxon>
    </lineage>
</organism>
<protein>
    <submittedName>
        <fullName evidence="2">Uncharacterized protein</fullName>
    </submittedName>
</protein>
<keyword evidence="3" id="KW-1185">Reference proteome</keyword>
<proteinExistence type="predicted"/>
<feature type="region of interest" description="Disordered" evidence="1">
    <location>
        <begin position="72"/>
        <end position="93"/>
    </location>
</feature>
<feature type="region of interest" description="Disordered" evidence="1">
    <location>
        <begin position="137"/>
        <end position="159"/>
    </location>
</feature>
<feature type="compositionally biased region" description="Low complexity" evidence="1">
    <location>
        <begin position="46"/>
        <end position="59"/>
    </location>
</feature>
<dbReference type="EMBL" id="CAUYUJ010001635">
    <property type="protein sequence ID" value="CAK0796838.1"/>
    <property type="molecule type" value="Genomic_DNA"/>
</dbReference>